<sequence length="78" mass="8413">MFQGDIAGPEQGLAQRALGLGLAGDIRFQLPDDGVSLIHPRVEHGVTLLQFDALTVKNGQPAPAATQRDQQRQHQGYP</sequence>
<dbReference type="Proteomes" id="UP000306393">
    <property type="component" value="Unassembled WGS sequence"/>
</dbReference>
<name>A0A4U3FD71_9GAMM</name>
<proteinExistence type="predicted"/>
<feature type="region of interest" description="Disordered" evidence="1">
    <location>
        <begin position="59"/>
        <end position="78"/>
    </location>
</feature>
<protein>
    <submittedName>
        <fullName evidence="2">Uncharacterized protein</fullName>
    </submittedName>
</protein>
<dbReference type="AlphaFoldDB" id="A0A4U3FD71"/>
<evidence type="ECO:0000313" key="2">
    <source>
        <dbReference type="EMBL" id="TKJ90805.1"/>
    </source>
</evidence>
<accession>A0A4U3FD71</accession>
<evidence type="ECO:0000256" key="1">
    <source>
        <dbReference type="SAM" id="MobiDB-lite"/>
    </source>
</evidence>
<reference evidence="2 3" key="1">
    <citation type="journal article" date="2019" name="Sci. Rep.">
        <title>Differences in resource use lead to coexistence of seed-transmitted microbial populations.</title>
        <authorList>
            <person name="Torres-Cortes G."/>
            <person name="Garcia B.J."/>
            <person name="Compant S."/>
            <person name="Rezki S."/>
            <person name="Jones P."/>
            <person name="Preveaux A."/>
            <person name="Briand M."/>
            <person name="Roulet A."/>
            <person name="Bouchez O."/>
            <person name="Jacobson D."/>
            <person name="Barret M."/>
        </authorList>
    </citation>
    <scope>NUCLEOTIDE SEQUENCE [LARGE SCALE GENOMIC DNA]</scope>
    <source>
        <strain evidence="2 3">CFBP13511</strain>
    </source>
</reference>
<organism evidence="2 3">
    <name type="scientific">Erwinia persicina</name>
    <dbReference type="NCBI Taxonomy" id="55211"/>
    <lineage>
        <taxon>Bacteria</taxon>
        <taxon>Pseudomonadati</taxon>
        <taxon>Pseudomonadota</taxon>
        <taxon>Gammaproteobacteria</taxon>
        <taxon>Enterobacterales</taxon>
        <taxon>Erwiniaceae</taxon>
        <taxon>Erwinia</taxon>
    </lineage>
</organism>
<dbReference type="EMBL" id="QGAC01000008">
    <property type="protein sequence ID" value="TKJ90805.1"/>
    <property type="molecule type" value="Genomic_DNA"/>
</dbReference>
<comment type="caution">
    <text evidence="2">The sequence shown here is derived from an EMBL/GenBank/DDBJ whole genome shotgun (WGS) entry which is preliminary data.</text>
</comment>
<evidence type="ECO:0000313" key="3">
    <source>
        <dbReference type="Proteomes" id="UP000306393"/>
    </source>
</evidence>
<gene>
    <name evidence="2" type="ORF">EpCFBP13511_09975</name>
</gene>